<evidence type="ECO:0000256" key="4">
    <source>
        <dbReference type="PROSITE-ProRule" id="PRU01331"/>
    </source>
</evidence>
<evidence type="ECO:0000256" key="5">
    <source>
        <dbReference type="RuleBase" id="RU000384"/>
    </source>
</evidence>
<keyword evidence="8" id="KW-1185">Reference proteome</keyword>
<name>A0ABV3XPI5_9RHOB</name>
<dbReference type="RefSeq" id="WP_125403509.1">
    <property type="nucleotide sequence ID" value="NZ_JBEHHI010000001.1"/>
</dbReference>
<dbReference type="PROSITE" id="PS00181">
    <property type="entry name" value="GLNA_ATP"/>
    <property type="match status" value="1"/>
</dbReference>
<reference evidence="7 8" key="1">
    <citation type="submission" date="2024-06" db="EMBL/GenBank/DDBJ databases">
        <title>Genome of Rhodovulum iodosum, a marine photoferrotroph.</title>
        <authorList>
            <person name="Bianchini G."/>
            <person name="Nikeleit V."/>
            <person name="Kappler A."/>
            <person name="Bryce C."/>
            <person name="Sanchez-Baracaldo P."/>
        </authorList>
    </citation>
    <scope>NUCLEOTIDE SEQUENCE [LARGE SCALE GENOMIC DNA]</scope>
    <source>
        <strain evidence="7 8">UT/N1</strain>
    </source>
</reference>
<dbReference type="SMART" id="SM01230">
    <property type="entry name" value="Gln-synt_C"/>
    <property type="match status" value="1"/>
</dbReference>
<evidence type="ECO:0000313" key="7">
    <source>
        <dbReference type="EMBL" id="MEX5727013.1"/>
    </source>
</evidence>
<evidence type="ECO:0000256" key="2">
    <source>
        <dbReference type="ARBA" id="ARBA00022598"/>
    </source>
</evidence>
<dbReference type="InterPro" id="IPR027303">
    <property type="entry name" value="Gln_synth_gly_rich_site"/>
</dbReference>
<dbReference type="Proteomes" id="UP001560019">
    <property type="component" value="Unassembled WGS sequence"/>
</dbReference>
<dbReference type="PANTHER" id="PTHR43785">
    <property type="entry name" value="GAMMA-GLUTAMYLPUTRESCINE SYNTHETASE"/>
    <property type="match status" value="1"/>
</dbReference>
<accession>A0ABV3XPI5</accession>
<dbReference type="Gene3D" id="3.30.590.10">
    <property type="entry name" value="Glutamine synthetase/guanido kinase, catalytic domain"/>
    <property type="match status" value="1"/>
</dbReference>
<comment type="caution">
    <text evidence="7">The sequence shown here is derived from an EMBL/GenBank/DDBJ whole genome shotgun (WGS) entry which is preliminary data.</text>
</comment>
<evidence type="ECO:0000256" key="1">
    <source>
        <dbReference type="ARBA" id="ARBA00001946"/>
    </source>
</evidence>
<comment type="cofactor">
    <cofactor evidence="1">
        <name>Mg(2+)</name>
        <dbReference type="ChEBI" id="CHEBI:18420"/>
    </cofactor>
</comment>
<dbReference type="InterPro" id="IPR008146">
    <property type="entry name" value="Gln_synth_cat_dom"/>
</dbReference>
<dbReference type="SUPFAM" id="SSF55931">
    <property type="entry name" value="Glutamine synthetase/guanido kinase"/>
    <property type="match status" value="1"/>
</dbReference>
<evidence type="ECO:0000313" key="8">
    <source>
        <dbReference type="Proteomes" id="UP001560019"/>
    </source>
</evidence>
<dbReference type="InterPro" id="IPR036651">
    <property type="entry name" value="Gln_synt_N_sf"/>
</dbReference>
<dbReference type="EMBL" id="JBEHHI010000001">
    <property type="protein sequence ID" value="MEX5727013.1"/>
    <property type="molecule type" value="Genomic_DNA"/>
</dbReference>
<dbReference type="PANTHER" id="PTHR43785:SF3">
    <property type="entry name" value="GS CATALYTIC DOMAIN-CONTAINING PROTEIN"/>
    <property type="match status" value="1"/>
</dbReference>
<dbReference type="PROSITE" id="PS51987">
    <property type="entry name" value="GS_CATALYTIC"/>
    <property type="match status" value="1"/>
</dbReference>
<organism evidence="7 8">
    <name type="scientific">Rhodovulum iodosum</name>
    <dbReference type="NCBI Taxonomy" id="68291"/>
    <lineage>
        <taxon>Bacteria</taxon>
        <taxon>Pseudomonadati</taxon>
        <taxon>Pseudomonadota</taxon>
        <taxon>Alphaproteobacteria</taxon>
        <taxon>Rhodobacterales</taxon>
        <taxon>Paracoccaceae</taxon>
        <taxon>Rhodovulum</taxon>
    </lineage>
</organism>
<dbReference type="SUPFAM" id="SSF54368">
    <property type="entry name" value="Glutamine synthetase, N-terminal domain"/>
    <property type="match status" value="1"/>
</dbReference>
<dbReference type="Gene3D" id="3.10.20.70">
    <property type="entry name" value="Glutamine synthetase, N-terminal domain"/>
    <property type="match status" value="1"/>
</dbReference>
<evidence type="ECO:0000256" key="3">
    <source>
        <dbReference type="ARBA" id="ARBA00022842"/>
    </source>
</evidence>
<proteinExistence type="inferred from homology"/>
<feature type="domain" description="GS catalytic" evidence="6">
    <location>
        <begin position="117"/>
        <end position="451"/>
    </location>
</feature>
<comment type="similarity">
    <text evidence="4 5">Belongs to the glutamine synthetase family.</text>
</comment>
<evidence type="ECO:0000259" key="6">
    <source>
        <dbReference type="PROSITE" id="PS51987"/>
    </source>
</evidence>
<protein>
    <submittedName>
        <fullName evidence="7">Glutamine synthetase</fullName>
    </submittedName>
</protein>
<gene>
    <name evidence="7" type="ORF">Ga0609869_000366</name>
</gene>
<dbReference type="Pfam" id="PF00120">
    <property type="entry name" value="Gln-synt_C"/>
    <property type="match status" value="1"/>
</dbReference>
<sequence>MNDWTEQLPEAARQYLYGRKLDEVECIVADLAGVARGKAMPAAKFAKQTHFYLPNSIFLQTITGDWADIEGQAFTEPDMILTPDFTTASAAPWTGDYTLQVIHEIADQTGAPVPIAPRNVLKRVVELYNARGWVPIVAPEMEFFLVARNVDPAHPVEPPMGRSGRRAAARQAYSMSAVDEYGPVIDDIYDFAEAQGLEIDGILQEGGAGQVELNLRHGDPVKLADEIFYFKRLIREAALRHDCYATFMAKPIEDEPGSAMHIHHSVVDAKTGHNIFSEPDGSESRAFLHFIAGLQTHIPAVTAILAPYVNSYRRYVPDFAAPINLEWARDNRTTGLRVPVSEPESRRAENRLAGMDCNPYLGIAASLACGYLGLMDGIYPKDEFKGDAYASAEGIPRNVAEALDLFEAAPALHEVLGPEFCRVYAAVKRLEYKEFLQVISPWEREHLLLNV</sequence>
<keyword evidence="2" id="KW-0436">Ligase</keyword>
<dbReference type="InterPro" id="IPR014746">
    <property type="entry name" value="Gln_synth/guanido_kin_cat_dom"/>
</dbReference>
<keyword evidence="3" id="KW-0460">Magnesium</keyword>